<dbReference type="SUPFAM" id="SSF46565">
    <property type="entry name" value="Chaperone J-domain"/>
    <property type="match status" value="1"/>
</dbReference>
<dbReference type="EMBL" id="CP114976">
    <property type="protein sequence ID" value="WBE24304.1"/>
    <property type="molecule type" value="Genomic_DNA"/>
</dbReference>
<proteinExistence type="predicted"/>
<evidence type="ECO:0000259" key="2">
    <source>
        <dbReference type="PROSITE" id="PS50076"/>
    </source>
</evidence>
<dbReference type="Proteomes" id="UP001212189">
    <property type="component" value="Chromosome"/>
</dbReference>
<sequence>MDILEKTGLLTTLQRVLQSNPAGLSEYQLIQQLKQLQQPLFIGANLSDVLSLFRTHFLLFHGLYRLRDTLRAAEQDLQISPLLIQLLPATTNYAAATQALNLNDPLRAYYLDLNNLTATDRAAVEQLLNNIRNQLDPPDAVLEALAELGIEQPLHSLSSKDLRSHYRQLVSRHHPDRGGSTERLQHINRAMDIITTYQA</sequence>
<dbReference type="AlphaFoldDB" id="A0AAE9VLP9"/>
<dbReference type="InterPro" id="IPR036869">
    <property type="entry name" value="J_dom_sf"/>
</dbReference>
<keyword evidence="4" id="KW-1185">Reference proteome</keyword>
<gene>
    <name evidence="3" type="ORF">O6P33_07910</name>
</gene>
<keyword evidence="1" id="KW-0143">Chaperone</keyword>
<evidence type="ECO:0000256" key="1">
    <source>
        <dbReference type="ARBA" id="ARBA00023186"/>
    </source>
</evidence>
<dbReference type="RefSeq" id="WP_269817246.1">
    <property type="nucleotide sequence ID" value="NZ_CP114976.1"/>
</dbReference>
<dbReference type="InterPro" id="IPR001623">
    <property type="entry name" value="DnaJ_domain"/>
</dbReference>
<accession>A0AAE9VLP9</accession>
<protein>
    <submittedName>
        <fullName evidence="3">Molecular chaperone DnaJ</fullName>
    </submittedName>
</protein>
<feature type="domain" description="J" evidence="2">
    <location>
        <begin position="143"/>
        <end position="199"/>
    </location>
</feature>
<dbReference type="InterPro" id="IPR021059">
    <property type="entry name" value="DnaJ-related_N"/>
</dbReference>
<reference evidence="3 4" key="1">
    <citation type="submission" date="2022-12" db="EMBL/GenBank/DDBJ databases">
        <title>Coexistence and Characterization of a Novel Tigecycline Resistance gene tet(X) variant and blaNDM-1 in a Pseudomonas caeni Isolate of Chicken Origin.</title>
        <authorList>
            <person name="Lu X."/>
            <person name="Zhang L."/>
            <person name="Li R."/>
            <person name="Wang Z."/>
        </authorList>
    </citation>
    <scope>NUCLEOTIDE SEQUENCE [LARGE SCALE GENOMIC DNA]</scope>
    <source>
        <strain evidence="3 4">CE14</strain>
    </source>
</reference>
<evidence type="ECO:0000313" key="4">
    <source>
        <dbReference type="Proteomes" id="UP001212189"/>
    </source>
</evidence>
<dbReference type="Gene3D" id="1.10.287.110">
    <property type="entry name" value="DnaJ domain"/>
    <property type="match status" value="1"/>
</dbReference>
<dbReference type="Pfam" id="PF12339">
    <property type="entry name" value="DNAJ_related"/>
    <property type="match status" value="1"/>
</dbReference>
<dbReference type="KEGG" id="dce:O6P33_07910"/>
<organism evidence="3 4">
    <name type="scientific">Denitrificimonas caeni</name>
    <dbReference type="NCBI Taxonomy" id="521720"/>
    <lineage>
        <taxon>Bacteria</taxon>
        <taxon>Pseudomonadati</taxon>
        <taxon>Pseudomonadota</taxon>
        <taxon>Gammaproteobacteria</taxon>
        <taxon>Pseudomonadales</taxon>
        <taxon>Pseudomonadaceae</taxon>
        <taxon>Denitrificimonas</taxon>
    </lineage>
</organism>
<dbReference type="PROSITE" id="PS50076">
    <property type="entry name" value="DNAJ_2"/>
    <property type="match status" value="1"/>
</dbReference>
<name>A0AAE9VLP9_9GAMM</name>
<dbReference type="SMART" id="SM00271">
    <property type="entry name" value="DnaJ"/>
    <property type="match status" value="1"/>
</dbReference>
<evidence type="ECO:0000313" key="3">
    <source>
        <dbReference type="EMBL" id="WBE24304.1"/>
    </source>
</evidence>